<feature type="compositionally biased region" description="Basic and acidic residues" evidence="1">
    <location>
        <begin position="315"/>
        <end position="326"/>
    </location>
</feature>
<evidence type="ECO:0000256" key="1">
    <source>
        <dbReference type="SAM" id="MobiDB-lite"/>
    </source>
</evidence>
<evidence type="ECO:0000313" key="2">
    <source>
        <dbReference type="EMBL" id="SAL73788.1"/>
    </source>
</evidence>
<sequence>MWIVVRDGVIGRCIGIDHAERAHVAQCATAGGIGDEQERRGIAENVAQALARIRRIERDISASGLEDREQRDDRADAAFHAQRHAIFRTHTQRDQTMCKPVGSFVDLRERERLVIADERDRIGREPDLLLEALMNAQMLGIRGGRVVPAFQQGLSLGQHELERVQRRIGPVERLFEQTREAARMGIDGFGRIERRIAIEHQFDAEFIALVMHDQREIVGRAVKRAIRHDPAPGEIQRAAVLGHDVHGGTEERPVGFDASHIAPDVLHAIALVTQHAAALPRYGVEQGSDGRAFIHDRAQRQRIGRHARNVSRQSSDPRRDRQAEHDFGLAAQTRDIRGHDRRHDLRPGRAIALGHLTHASGRFRRQTHVRDRLRMRARLNRLVRHTFGEDHGLGAILQIIAPEALIVFERAGRAIGGVVVEQIGEASPAAGRGLAFLDQRRIHRCEALREKQERITIERNMVNALKEKEARRAGLKKLTIEERPVTEIESRGERCLHVAIDRFHRIGRIADIDYAEREIRGFVGHRLMRQAVRNEQAHAHALRFVDRLTQSGLKHLDIERSDDLRQLREVEARIAQIELLSKEDARLSGSEGKAEHGINPLRRARMRACPDNRWSRTSSPGIAEERHARWRAVPPGTDPCVFE</sequence>
<dbReference type="Proteomes" id="UP000055019">
    <property type="component" value="Unassembled WGS sequence"/>
</dbReference>
<proteinExistence type="predicted"/>
<dbReference type="EMBL" id="FCOM02000021">
    <property type="protein sequence ID" value="SAL73788.1"/>
    <property type="molecule type" value="Genomic_DNA"/>
</dbReference>
<keyword evidence="3" id="KW-1185">Reference proteome</keyword>
<dbReference type="AntiFam" id="ANF00178">
    <property type="entry name" value="Shadow ORF (opposite dhbF)"/>
</dbReference>
<protein>
    <submittedName>
        <fullName evidence="2">Uncharacterized protein</fullName>
    </submittedName>
</protein>
<organism evidence="2 3">
    <name type="scientific">Caballeronia arvi</name>
    <dbReference type="NCBI Taxonomy" id="1777135"/>
    <lineage>
        <taxon>Bacteria</taxon>
        <taxon>Pseudomonadati</taxon>
        <taxon>Pseudomonadota</taxon>
        <taxon>Betaproteobacteria</taxon>
        <taxon>Burkholderiales</taxon>
        <taxon>Burkholderiaceae</taxon>
        <taxon>Caballeronia</taxon>
    </lineage>
</organism>
<evidence type="ECO:0000313" key="3">
    <source>
        <dbReference type="Proteomes" id="UP000055019"/>
    </source>
</evidence>
<feature type="region of interest" description="Disordered" evidence="1">
    <location>
        <begin position="299"/>
        <end position="326"/>
    </location>
</feature>
<comment type="caution">
    <text evidence="2">The sequence shown here is derived from an EMBL/GenBank/DDBJ whole genome shotgun (WGS) entry which is preliminary data.</text>
</comment>
<gene>
    <name evidence="2" type="ORF">AWB74_04545</name>
</gene>
<feature type="compositionally biased region" description="Basic residues" evidence="1">
    <location>
        <begin position="300"/>
        <end position="309"/>
    </location>
</feature>
<dbReference type="AlphaFoldDB" id="A0A158JYA6"/>
<accession>A0A158JYA6</accession>
<name>A0A158JYA6_9BURK</name>
<reference evidence="2" key="1">
    <citation type="submission" date="2016-01" db="EMBL/GenBank/DDBJ databases">
        <authorList>
            <person name="Peeters C."/>
        </authorList>
    </citation>
    <scope>NUCLEOTIDE SEQUENCE [LARGE SCALE GENOMIC DNA]</scope>
    <source>
        <strain evidence="2">LMG 29317</strain>
    </source>
</reference>